<dbReference type="GO" id="GO:0000076">
    <property type="term" value="P:DNA replication checkpoint signaling"/>
    <property type="evidence" value="ECO:0007669"/>
    <property type="project" value="TreeGrafter"/>
</dbReference>
<name>A0A7R9L6Q6_9ACAR</name>
<proteinExistence type="predicted"/>
<dbReference type="PANTHER" id="PTHR15237">
    <property type="entry name" value="DNA REPAIR PROTEIN RAD9"/>
    <property type="match status" value="1"/>
</dbReference>
<evidence type="ECO:0000313" key="2">
    <source>
        <dbReference type="EMBL" id="CAD7635934.1"/>
    </source>
</evidence>
<feature type="region of interest" description="Disordered" evidence="1">
    <location>
        <begin position="376"/>
        <end position="404"/>
    </location>
</feature>
<dbReference type="EMBL" id="OC872586">
    <property type="protein sequence ID" value="CAD7635934.1"/>
    <property type="molecule type" value="Genomic_DNA"/>
</dbReference>
<organism evidence="2">
    <name type="scientific">Medioppia subpectinata</name>
    <dbReference type="NCBI Taxonomy" id="1979941"/>
    <lineage>
        <taxon>Eukaryota</taxon>
        <taxon>Metazoa</taxon>
        <taxon>Ecdysozoa</taxon>
        <taxon>Arthropoda</taxon>
        <taxon>Chelicerata</taxon>
        <taxon>Arachnida</taxon>
        <taxon>Acari</taxon>
        <taxon>Acariformes</taxon>
        <taxon>Sarcoptiformes</taxon>
        <taxon>Oribatida</taxon>
        <taxon>Brachypylina</taxon>
        <taxon>Oppioidea</taxon>
        <taxon>Oppiidae</taxon>
        <taxon>Medioppia</taxon>
    </lineage>
</organism>
<dbReference type="SUPFAM" id="SSF55979">
    <property type="entry name" value="DNA clamp"/>
    <property type="match status" value="1"/>
</dbReference>
<dbReference type="EMBL" id="CAJPIZ010018011">
    <property type="protein sequence ID" value="CAG2116364.1"/>
    <property type="molecule type" value="Genomic_DNA"/>
</dbReference>
<sequence>MRLQAINDNKTAFIQIQFDMNFFSSFECVVDTKCKLLLKSLILVFRVVNLDKTVENCTIIMDETMPRVVFDMKCLNGVSREYFVPYMESSNLQYNSIINSMNPSFKVQSKQLSECLHNFSNETKDVTLWLKAQQILFKSYFDDIEEQNIMTSFEYNSRHFQNYCVNQDITVTFDVKDLRTFLDFTSLRDQTIECYFQASGKPIEFAMKSNDYYLAKLTLATHDFPDGLTPVPPSMNRTVAQSSHQSPSLLGTGVLTEENGSPINSMPTTSIHMTSSEGSALPNSIRNTFTTNRSNGQNLNAANIENPVIEPNEGEFDEEEDDIFEQILSQMPQFASGNSEARTPAAFPLSGVNTVSQINRYQRSVVFGADDDDGPVVIYGGSQPLPSQDAFAEESDPEDNQYPH</sequence>
<dbReference type="GO" id="GO:0031573">
    <property type="term" value="P:mitotic intra-S DNA damage checkpoint signaling"/>
    <property type="evidence" value="ECO:0007669"/>
    <property type="project" value="TreeGrafter"/>
</dbReference>
<evidence type="ECO:0000256" key="1">
    <source>
        <dbReference type="SAM" id="MobiDB-lite"/>
    </source>
</evidence>
<gene>
    <name evidence="2" type="ORF">OSB1V03_LOCUS16324</name>
</gene>
<dbReference type="GO" id="GO:0030896">
    <property type="term" value="C:checkpoint clamp complex"/>
    <property type="evidence" value="ECO:0007669"/>
    <property type="project" value="InterPro"/>
</dbReference>
<accession>A0A7R9L6Q6</accession>
<dbReference type="PANTHER" id="PTHR15237:SF0">
    <property type="entry name" value="CELL CYCLE CHECKPOINT CONTROL PROTEIN"/>
    <property type="match status" value="1"/>
</dbReference>
<dbReference type="InterPro" id="IPR046938">
    <property type="entry name" value="DNA_clamp_sf"/>
</dbReference>
<dbReference type="Proteomes" id="UP000759131">
    <property type="component" value="Unassembled WGS sequence"/>
</dbReference>
<reference evidence="2" key="1">
    <citation type="submission" date="2020-11" db="EMBL/GenBank/DDBJ databases">
        <authorList>
            <person name="Tran Van P."/>
        </authorList>
    </citation>
    <scope>NUCLEOTIDE SEQUENCE</scope>
</reference>
<keyword evidence="3" id="KW-1185">Reference proteome</keyword>
<dbReference type="GO" id="GO:0071479">
    <property type="term" value="P:cellular response to ionizing radiation"/>
    <property type="evidence" value="ECO:0007669"/>
    <property type="project" value="TreeGrafter"/>
</dbReference>
<evidence type="ECO:0000313" key="3">
    <source>
        <dbReference type="Proteomes" id="UP000759131"/>
    </source>
</evidence>
<feature type="compositionally biased region" description="Acidic residues" evidence="1">
    <location>
        <begin position="391"/>
        <end position="404"/>
    </location>
</feature>
<dbReference type="OrthoDB" id="60092at2759"/>
<dbReference type="GO" id="GO:0006281">
    <property type="term" value="P:DNA repair"/>
    <property type="evidence" value="ECO:0007669"/>
    <property type="project" value="TreeGrafter"/>
</dbReference>
<dbReference type="InterPro" id="IPR007268">
    <property type="entry name" value="Rad9/Ddc1"/>
</dbReference>
<protein>
    <submittedName>
        <fullName evidence="2">Uncharacterized protein</fullName>
    </submittedName>
</protein>
<dbReference type="Pfam" id="PF04139">
    <property type="entry name" value="Rad9"/>
    <property type="match status" value="1"/>
</dbReference>
<dbReference type="AlphaFoldDB" id="A0A7R9L6Q6"/>
<dbReference type="Gene3D" id="3.70.10.10">
    <property type="match status" value="1"/>
</dbReference>